<accession>A0ABY5VKJ0</accession>
<gene>
    <name evidence="4" type="ORF">NQ502_07330</name>
</gene>
<dbReference type="InterPro" id="IPR006626">
    <property type="entry name" value="PbH1"/>
</dbReference>
<organism evidence="4 5">
    <name type="scientific">Ruminococcus gauvreauii</name>
    <dbReference type="NCBI Taxonomy" id="438033"/>
    <lineage>
        <taxon>Bacteria</taxon>
        <taxon>Bacillati</taxon>
        <taxon>Bacillota</taxon>
        <taxon>Clostridia</taxon>
        <taxon>Eubacteriales</taxon>
        <taxon>Oscillospiraceae</taxon>
        <taxon>Ruminococcus</taxon>
    </lineage>
</organism>
<feature type="transmembrane region" description="Helical" evidence="2">
    <location>
        <begin position="962"/>
        <end position="981"/>
    </location>
</feature>
<dbReference type="Proteomes" id="UP001060164">
    <property type="component" value="Chromosome"/>
</dbReference>
<evidence type="ECO:0000256" key="3">
    <source>
        <dbReference type="SAM" id="SignalP"/>
    </source>
</evidence>
<keyword evidence="2" id="KW-0472">Membrane</keyword>
<dbReference type="EMBL" id="CP102290">
    <property type="protein sequence ID" value="UWP60837.1"/>
    <property type="molecule type" value="Genomic_DNA"/>
</dbReference>
<evidence type="ECO:0008006" key="6">
    <source>
        <dbReference type="Google" id="ProtNLM"/>
    </source>
</evidence>
<keyword evidence="2" id="KW-0812">Transmembrane</keyword>
<evidence type="ECO:0000313" key="5">
    <source>
        <dbReference type="Proteomes" id="UP001060164"/>
    </source>
</evidence>
<feature type="region of interest" description="Disordered" evidence="1">
    <location>
        <begin position="36"/>
        <end position="101"/>
    </location>
</feature>
<evidence type="ECO:0000256" key="2">
    <source>
        <dbReference type="SAM" id="Phobius"/>
    </source>
</evidence>
<evidence type="ECO:0000256" key="1">
    <source>
        <dbReference type="SAM" id="MobiDB-lite"/>
    </source>
</evidence>
<feature type="compositionally biased region" description="Low complexity" evidence="1">
    <location>
        <begin position="57"/>
        <end position="92"/>
    </location>
</feature>
<dbReference type="SUPFAM" id="SSF51126">
    <property type="entry name" value="Pectin lyase-like"/>
    <property type="match status" value="1"/>
</dbReference>
<keyword evidence="5" id="KW-1185">Reference proteome</keyword>
<reference evidence="4" key="1">
    <citation type="journal article" date="2022" name="Cell">
        <title>Design, construction, and in vivo augmentation of a complex gut microbiome.</title>
        <authorList>
            <person name="Cheng A.G."/>
            <person name="Ho P.Y."/>
            <person name="Aranda-Diaz A."/>
            <person name="Jain S."/>
            <person name="Yu F.B."/>
            <person name="Meng X."/>
            <person name="Wang M."/>
            <person name="Iakiviak M."/>
            <person name="Nagashima K."/>
            <person name="Zhao A."/>
            <person name="Murugkar P."/>
            <person name="Patil A."/>
            <person name="Atabakhsh K."/>
            <person name="Weakley A."/>
            <person name="Yan J."/>
            <person name="Brumbaugh A.R."/>
            <person name="Higginbottom S."/>
            <person name="Dimas A."/>
            <person name="Shiver A.L."/>
            <person name="Deutschbauer A."/>
            <person name="Neff N."/>
            <person name="Sonnenburg J.L."/>
            <person name="Huang K.C."/>
            <person name="Fischbach M.A."/>
        </authorList>
    </citation>
    <scope>NUCLEOTIDE SEQUENCE</scope>
    <source>
        <strain evidence="4">DSM 19829</strain>
    </source>
</reference>
<protein>
    <recommendedName>
        <fullName evidence="6">Gram-positive cocci surface proteins LPxTG domain-containing protein</fullName>
    </recommendedName>
</protein>
<keyword evidence="2" id="KW-1133">Transmembrane helix</keyword>
<dbReference type="SMART" id="SM00710">
    <property type="entry name" value="PbH1"/>
    <property type="match status" value="6"/>
</dbReference>
<sequence length="987" mass="99735">MRKRNRLRRTLALLMTVLLLVTMSTGVLAAEAAPGTMPVDKPAASGVPTEDAKTEIPEVTETPEITKTQEATETPEPTKTPEATETPAPAGTPEEKGTQETEAAEDILDLFKDAESRGNGNARASAEGLAVEGGVSGQDYTYENGVLKILTETPMTVSNVGAETSDRIEVALDADGTANLTLAGVSIDVRPSGEAAAMKVISGRLNLTLAEDSVNMLVSGKNYAGLQNGEHELLIQCENETQGHVCDLESCGKLMAVGGENGAGIGGGAGEDGSNITISGGCVGSVSYNLGAGIGGGYQGDADHIVISGGTVSAYPFYEGAGIGGGTEGSTGSIRIVPPNGMQMKVLTGADNNNMEPLDGSPFVSDTEISGLINGAKAVSIETESISPQELHVEGGIPGTDYTYRGSELTVLTETPMTISNLEGVVTADHIEVDLDPEKTANITLAGVNIDTSDAYEVAALQVISGKLNLTLADGSANTLQSGEECAGLQNDEHELMIQCEGAGTEGHSCDANCGALTAAGGDGAAGIGGGNWMNGENITIRGGAVTATGGLSGAGIGGGDRRGNGNNITILGGTVTASAGYGAGIGGGSERDASNIVISGGTVTAMSRDGAGIGGGHWGKADGIHISGGTVTASGGEASAGIGSSAWSDGSDITISGGTVTAAGGENGAGIGGGQYGNGVNITISGGMVTANRGENAASIGGGESAESVDIIISGGLFGEGDAAANTVYGITPTDGHRVIANPDADTSTDYPVGVYTEGNAAVTLKDAVVVFDGAAVEAGDLTFTAQYGSTAAETEDYEWHYSTDGEEWTDGLPVNVGSYTMRLTVKEKLSEGVLYLKASATANLTVEKGEQKKPEGVKAVNVSGPGKKDGKLTGLTSGMEYKRKTDKEWTSVQGSEVTGLGEGTYLVRYKETENYKAGATLELVIKSGTAAPTPADPKPPKTPSKVTSSKAPWTGDNTAVSFWLALAGVSALGVITMLSRRRKNK</sequence>
<dbReference type="Pfam" id="PF18889">
    <property type="entry name" value="Beta_helix_3"/>
    <property type="match status" value="7"/>
</dbReference>
<name>A0ABY5VKJ0_9FIRM</name>
<feature type="region of interest" description="Disordered" evidence="1">
    <location>
        <begin position="931"/>
        <end position="954"/>
    </location>
</feature>
<dbReference type="RefSeq" id="WP_028527540.1">
    <property type="nucleotide sequence ID" value="NZ_CABLBR010000003.1"/>
</dbReference>
<dbReference type="InterPro" id="IPR011050">
    <property type="entry name" value="Pectin_lyase_fold/virulence"/>
</dbReference>
<feature type="chain" id="PRO_5045425774" description="Gram-positive cocci surface proteins LPxTG domain-containing protein" evidence="3">
    <location>
        <begin position="30"/>
        <end position="987"/>
    </location>
</feature>
<evidence type="ECO:0000313" key="4">
    <source>
        <dbReference type="EMBL" id="UWP60837.1"/>
    </source>
</evidence>
<feature type="signal peptide" evidence="3">
    <location>
        <begin position="1"/>
        <end position="29"/>
    </location>
</feature>
<feature type="region of interest" description="Disordered" evidence="1">
    <location>
        <begin position="857"/>
        <end position="877"/>
    </location>
</feature>
<proteinExistence type="predicted"/>
<keyword evidence="3" id="KW-0732">Signal</keyword>